<feature type="transmembrane region" description="Helical" evidence="12">
    <location>
        <begin position="69"/>
        <end position="91"/>
    </location>
</feature>
<dbReference type="PANTHER" id="PTHR35457">
    <property type="entry name" value="HEME A SYNTHASE"/>
    <property type="match status" value="1"/>
</dbReference>
<dbReference type="GO" id="GO:0016491">
    <property type="term" value="F:oxidoreductase activity"/>
    <property type="evidence" value="ECO:0007669"/>
    <property type="project" value="UniProtKB-KW"/>
</dbReference>
<dbReference type="InterPro" id="IPR003780">
    <property type="entry name" value="COX15/CtaA_fam"/>
</dbReference>
<keyword evidence="2" id="KW-1003">Cell membrane</keyword>
<comment type="pathway">
    <text evidence="11">Porphyrin-containing compound metabolism.</text>
</comment>
<comment type="subcellular location">
    <subcellularLocation>
        <location evidence="1">Membrane</location>
        <topology evidence="1">Multi-pass membrane protein</topology>
    </subcellularLocation>
</comment>
<dbReference type="InterPro" id="IPR050450">
    <property type="entry name" value="COX15/CtaA_HemeA_synthase"/>
</dbReference>
<dbReference type="AlphaFoldDB" id="A0AAE4Z730"/>
<keyword evidence="4" id="KW-0479">Metal-binding</keyword>
<dbReference type="Pfam" id="PF02628">
    <property type="entry name" value="COX15-CtaA"/>
    <property type="match status" value="2"/>
</dbReference>
<feature type="transmembrane region" description="Helical" evidence="12">
    <location>
        <begin position="16"/>
        <end position="37"/>
    </location>
</feature>
<evidence type="ECO:0008006" key="15">
    <source>
        <dbReference type="Google" id="ProtNLM"/>
    </source>
</evidence>
<keyword evidence="5 12" id="KW-1133">Transmembrane helix</keyword>
<dbReference type="PANTHER" id="PTHR35457:SF1">
    <property type="entry name" value="HEME A SYNTHASE"/>
    <property type="match status" value="1"/>
</dbReference>
<evidence type="ECO:0000256" key="4">
    <source>
        <dbReference type="ARBA" id="ARBA00022723"/>
    </source>
</evidence>
<dbReference type="GO" id="GO:0006784">
    <property type="term" value="P:heme A biosynthetic process"/>
    <property type="evidence" value="ECO:0007669"/>
    <property type="project" value="InterPro"/>
</dbReference>
<organism evidence="13 14">
    <name type="scientific">Candidatus Kutchimonas denitrificans</name>
    <dbReference type="NCBI Taxonomy" id="3056748"/>
    <lineage>
        <taxon>Bacteria</taxon>
        <taxon>Pseudomonadati</taxon>
        <taxon>Gemmatimonadota</taxon>
        <taxon>Gemmatimonadia</taxon>
        <taxon>Candidatus Palauibacterales</taxon>
        <taxon>Candidatus Palauibacteraceae</taxon>
        <taxon>Candidatus Kutchimonas</taxon>
    </lineage>
</organism>
<evidence type="ECO:0000256" key="10">
    <source>
        <dbReference type="ARBA" id="ARBA00023157"/>
    </source>
</evidence>
<protein>
    <recommendedName>
        <fullName evidence="15">Heme A synthase</fullName>
    </recommendedName>
</protein>
<evidence type="ECO:0000256" key="12">
    <source>
        <dbReference type="SAM" id="Phobius"/>
    </source>
</evidence>
<name>A0AAE4Z730_9BACT</name>
<keyword evidence="7" id="KW-0408">Iron</keyword>
<keyword evidence="8" id="KW-0350">Heme biosynthesis</keyword>
<evidence type="ECO:0000313" key="14">
    <source>
        <dbReference type="Proteomes" id="UP000702544"/>
    </source>
</evidence>
<keyword evidence="9 12" id="KW-0472">Membrane</keyword>
<keyword evidence="10" id="KW-1015">Disulfide bond</keyword>
<dbReference type="GO" id="GO:0016020">
    <property type="term" value="C:membrane"/>
    <property type="evidence" value="ECO:0007669"/>
    <property type="project" value="UniProtKB-SubCell"/>
</dbReference>
<reference evidence="13 14" key="1">
    <citation type="submission" date="2020-01" db="EMBL/GenBank/DDBJ databases">
        <title>Genomes assembled from Gulf of Kutch pelagic sediment metagenomes.</title>
        <authorList>
            <person name="Chandrashekar M."/>
            <person name="Mahajan M.S."/>
            <person name="Dave K.J."/>
            <person name="Vatsa P."/>
            <person name="Nathani N.M."/>
        </authorList>
    </citation>
    <scope>NUCLEOTIDE SEQUENCE [LARGE SCALE GENOMIC DNA]</scope>
    <source>
        <strain evidence="13">KS3-K002</strain>
    </source>
</reference>
<evidence type="ECO:0000256" key="11">
    <source>
        <dbReference type="ARBA" id="ARBA00023444"/>
    </source>
</evidence>
<keyword evidence="3 12" id="KW-0812">Transmembrane</keyword>
<dbReference type="GO" id="GO:0046872">
    <property type="term" value="F:metal ion binding"/>
    <property type="evidence" value="ECO:0007669"/>
    <property type="project" value="UniProtKB-KW"/>
</dbReference>
<feature type="transmembrane region" description="Helical" evidence="12">
    <location>
        <begin position="103"/>
        <end position="127"/>
    </location>
</feature>
<dbReference type="EMBL" id="JAACAK010000047">
    <property type="protein sequence ID" value="NIR74783.1"/>
    <property type="molecule type" value="Genomic_DNA"/>
</dbReference>
<gene>
    <name evidence="13" type="ORF">GWO12_06675</name>
</gene>
<evidence type="ECO:0000256" key="5">
    <source>
        <dbReference type="ARBA" id="ARBA00022989"/>
    </source>
</evidence>
<evidence type="ECO:0000313" key="13">
    <source>
        <dbReference type="EMBL" id="NIR74783.1"/>
    </source>
</evidence>
<evidence type="ECO:0000256" key="7">
    <source>
        <dbReference type="ARBA" id="ARBA00023004"/>
    </source>
</evidence>
<sequence length="146" mass="15920">MDENPYADALKPLKRYAWLAFLAAFFTYALIVFGGVVRITGSGMGCGDDWPLCNGQLIPPMDFETLIEYGHRLAALLVSALVFVVAGYGFVHRRAGEFVRRRLYGLGLIAVVLLIVQVLVGAITVWLELPTSTVVLHLALASLLLA</sequence>
<evidence type="ECO:0000256" key="9">
    <source>
        <dbReference type="ARBA" id="ARBA00023136"/>
    </source>
</evidence>
<evidence type="ECO:0000256" key="6">
    <source>
        <dbReference type="ARBA" id="ARBA00023002"/>
    </source>
</evidence>
<comment type="caution">
    <text evidence="13">The sequence shown here is derived from an EMBL/GenBank/DDBJ whole genome shotgun (WGS) entry which is preliminary data.</text>
</comment>
<dbReference type="Proteomes" id="UP000702544">
    <property type="component" value="Unassembled WGS sequence"/>
</dbReference>
<evidence type="ECO:0000256" key="8">
    <source>
        <dbReference type="ARBA" id="ARBA00023133"/>
    </source>
</evidence>
<keyword evidence="6" id="KW-0560">Oxidoreductase</keyword>
<evidence type="ECO:0000256" key="2">
    <source>
        <dbReference type="ARBA" id="ARBA00022475"/>
    </source>
</evidence>
<accession>A0AAE4Z730</accession>
<evidence type="ECO:0000256" key="1">
    <source>
        <dbReference type="ARBA" id="ARBA00004141"/>
    </source>
</evidence>
<feature type="non-terminal residue" evidence="13">
    <location>
        <position position="146"/>
    </location>
</feature>
<proteinExistence type="predicted"/>
<evidence type="ECO:0000256" key="3">
    <source>
        <dbReference type="ARBA" id="ARBA00022692"/>
    </source>
</evidence>